<keyword evidence="6" id="KW-1185">Reference proteome</keyword>
<evidence type="ECO:0000313" key="5">
    <source>
        <dbReference type="EMBL" id="OEV12230.1"/>
    </source>
</evidence>
<dbReference type="RefSeq" id="WP_070016291.1">
    <property type="nucleotide sequence ID" value="NZ_LJGW01000153.1"/>
</dbReference>
<dbReference type="Proteomes" id="UP000176005">
    <property type="component" value="Unassembled WGS sequence"/>
</dbReference>
<dbReference type="PANTHER" id="PTHR43464">
    <property type="entry name" value="METHYLTRANSFERASE"/>
    <property type="match status" value="1"/>
</dbReference>
<protein>
    <submittedName>
        <fullName evidence="5">SAM-dependent methyltransferase</fullName>
    </submittedName>
</protein>
<dbReference type="InterPro" id="IPR041698">
    <property type="entry name" value="Methyltransf_25"/>
</dbReference>
<gene>
    <name evidence="5" type="ORF">AN218_09285</name>
</gene>
<dbReference type="GO" id="GO:0008168">
    <property type="term" value="F:methyltransferase activity"/>
    <property type="evidence" value="ECO:0007669"/>
    <property type="project" value="UniProtKB-KW"/>
</dbReference>
<reference evidence="5 6" key="1">
    <citation type="journal article" date="2016" name="Front. Microbiol.">
        <title>Comparative Genomics Analysis of Streptomyces Species Reveals Their Adaptation to the Marine Environment and Their Diversity at the Genomic Level.</title>
        <authorList>
            <person name="Tian X."/>
            <person name="Zhang Z."/>
            <person name="Yang T."/>
            <person name="Chen M."/>
            <person name="Li J."/>
            <person name="Chen F."/>
            <person name="Yang J."/>
            <person name="Li W."/>
            <person name="Zhang B."/>
            <person name="Zhang Z."/>
            <person name="Wu J."/>
            <person name="Zhang C."/>
            <person name="Long L."/>
            <person name="Xiao J."/>
        </authorList>
    </citation>
    <scope>NUCLEOTIDE SEQUENCE [LARGE SCALE GENOMIC DNA]</scope>
    <source>
        <strain evidence="5 6">SCSIO 10429</strain>
    </source>
</reference>
<keyword evidence="2 5" id="KW-0808">Transferase</keyword>
<evidence type="ECO:0000313" key="6">
    <source>
        <dbReference type="Proteomes" id="UP000176005"/>
    </source>
</evidence>
<dbReference type="CDD" id="cd02440">
    <property type="entry name" value="AdoMet_MTases"/>
    <property type="match status" value="1"/>
</dbReference>
<comment type="caution">
    <text evidence="5">The sequence shown here is derived from an EMBL/GenBank/DDBJ whole genome shotgun (WGS) entry which is preliminary data.</text>
</comment>
<evidence type="ECO:0000256" key="1">
    <source>
        <dbReference type="ARBA" id="ARBA00022603"/>
    </source>
</evidence>
<proteinExistence type="predicted"/>
<evidence type="ECO:0000259" key="4">
    <source>
        <dbReference type="Pfam" id="PF13649"/>
    </source>
</evidence>
<dbReference type="AlphaFoldDB" id="A0A1E7L7T9"/>
<name>A0A1E7L7T9_9ACTN</name>
<dbReference type="GO" id="GO:0032259">
    <property type="term" value="P:methylation"/>
    <property type="evidence" value="ECO:0007669"/>
    <property type="project" value="UniProtKB-KW"/>
</dbReference>
<dbReference type="Pfam" id="PF13649">
    <property type="entry name" value="Methyltransf_25"/>
    <property type="match status" value="1"/>
</dbReference>
<dbReference type="EMBL" id="LJGW01000153">
    <property type="protein sequence ID" value="OEV12230.1"/>
    <property type="molecule type" value="Genomic_DNA"/>
</dbReference>
<accession>A0A1E7L7T9</accession>
<dbReference type="PATRIC" id="fig|518642.10.peg.1985"/>
<keyword evidence="3" id="KW-0949">S-adenosyl-L-methionine</keyword>
<dbReference type="InterPro" id="IPR029063">
    <property type="entry name" value="SAM-dependent_MTases_sf"/>
</dbReference>
<dbReference type="Gene3D" id="3.40.50.150">
    <property type="entry name" value="Vaccinia Virus protein VP39"/>
    <property type="match status" value="1"/>
</dbReference>
<dbReference type="SUPFAM" id="SSF53335">
    <property type="entry name" value="S-adenosyl-L-methionine-dependent methyltransferases"/>
    <property type="match status" value="1"/>
</dbReference>
<evidence type="ECO:0000256" key="3">
    <source>
        <dbReference type="ARBA" id="ARBA00022691"/>
    </source>
</evidence>
<evidence type="ECO:0000256" key="2">
    <source>
        <dbReference type="ARBA" id="ARBA00022679"/>
    </source>
</evidence>
<sequence>MSIEIAPEIMRFYGSVIDEAERLSASADGALELLRTQELLRRYLPPAPAEVVDVGAGPGVHARWLVEDGHTVHLVDPVPRHVEAARSVPGCTVELGDARELTADDATYDVVLLLGPLYHLLKRDERDRALSEARRVLRPGGLLAAAGINRYASLFEHTAFAHLHKGGVHESIRNILATRVHDGKKSFTAAYFHSGAELREEVAEAGFEGAEVFGIEGPAWGMLKATEQHTGESSTGTPLFDSVLAAARMAEPYPELLAASSHMLAVGRRPA</sequence>
<organism evidence="5 6">
    <name type="scientific">Streptomyces nanshensis</name>
    <dbReference type="NCBI Taxonomy" id="518642"/>
    <lineage>
        <taxon>Bacteria</taxon>
        <taxon>Bacillati</taxon>
        <taxon>Actinomycetota</taxon>
        <taxon>Actinomycetes</taxon>
        <taxon>Kitasatosporales</taxon>
        <taxon>Streptomycetaceae</taxon>
        <taxon>Streptomyces</taxon>
    </lineage>
</organism>
<dbReference type="PANTHER" id="PTHR43464:SF19">
    <property type="entry name" value="UBIQUINONE BIOSYNTHESIS O-METHYLTRANSFERASE, MITOCHONDRIAL"/>
    <property type="match status" value="1"/>
</dbReference>
<keyword evidence="1 5" id="KW-0489">Methyltransferase</keyword>
<feature type="domain" description="Methyltransferase" evidence="4">
    <location>
        <begin position="51"/>
        <end position="141"/>
    </location>
</feature>